<protein>
    <submittedName>
        <fullName evidence="3">Esterase</fullName>
    </submittedName>
</protein>
<dbReference type="InterPro" id="IPR000801">
    <property type="entry name" value="Esterase-like"/>
</dbReference>
<name>A0A8H9MD23_9PSEU</name>
<feature type="transmembrane region" description="Helical" evidence="2">
    <location>
        <begin position="58"/>
        <end position="80"/>
    </location>
</feature>
<dbReference type="InterPro" id="IPR029058">
    <property type="entry name" value="AB_hydrolase_fold"/>
</dbReference>
<keyword evidence="2" id="KW-0812">Transmembrane</keyword>
<dbReference type="Gene3D" id="3.40.50.1820">
    <property type="entry name" value="alpha/beta hydrolase"/>
    <property type="match status" value="1"/>
</dbReference>
<dbReference type="EMBL" id="BNAV01000006">
    <property type="protein sequence ID" value="GHF66727.1"/>
    <property type="molecule type" value="Genomic_DNA"/>
</dbReference>
<dbReference type="Pfam" id="PF00756">
    <property type="entry name" value="Esterase"/>
    <property type="match status" value="1"/>
</dbReference>
<proteinExistence type="predicted"/>
<feature type="compositionally biased region" description="Basic and acidic residues" evidence="1">
    <location>
        <begin position="106"/>
        <end position="119"/>
    </location>
</feature>
<dbReference type="AlphaFoldDB" id="A0A8H9MD23"/>
<comment type="caution">
    <text evidence="3">The sequence shown here is derived from an EMBL/GenBank/DDBJ whole genome shotgun (WGS) entry which is preliminary data.</text>
</comment>
<feature type="region of interest" description="Disordered" evidence="1">
    <location>
        <begin position="390"/>
        <end position="418"/>
    </location>
</feature>
<reference evidence="3" key="1">
    <citation type="journal article" date="2014" name="Int. J. Syst. Evol. Microbiol.">
        <title>Complete genome sequence of Corynebacterium casei LMG S-19264T (=DSM 44701T), isolated from a smear-ripened cheese.</title>
        <authorList>
            <consortium name="US DOE Joint Genome Institute (JGI-PGF)"/>
            <person name="Walter F."/>
            <person name="Albersmeier A."/>
            <person name="Kalinowski J."/>
            <person name="Ruckert C."/>
        </authorList>
    </citation>
    <scope>NUCLEOTIDE SEQUENCE</scope>
    <source>
        <strain evidence="3">CGMCC 4.7679</strain>
    </source>
</reference>
<gene>
    <name evidence="3" type="ORF">GCM10017566_45670</name>
</gene>
<keyword evidence="2" id="KW-1133">Transmembrane helix</keyword>
<dbReference type="RefSeq" id="WP_145932832.1">
    <property type="nucleotide sequence ID" value="NZ_BNAV01000006.1"/>
</dbReference>
<dbReference type="PANTHER" id="PTHR48098">
    <property type="entry name" value="ENTEROCHELIN ESTERASE-RELATED"/>
    <property type="match status" value="1"/>
</dbReference>
<feature type="transmembrane region" description="Helical" evidence="2">
    <location>
        <begin position="29"/>
        <end position="46"/>
    </location>
</feature>
<keyword evidence="2" id="KW-0472">Membrane</keyword>
<feature type="region of interest" description="Disordered" evidence="1">
    <location>
        <begin position="102"/>
        <end position="132"/>
    </location>
</feature>
<organism evidence="3 4">
    <name type="scientific">Amycolatopsis bartoniae</name>
    <dbReference type="NCBI Taxonomy" id="941986"/>
    <lineage>
        <taxon>Bacteria</taxon>
        <taxon>Bacillati</taxon>
        <taxon>Actinomycetota</taxon>
        <taxon>Actinomycetes</taxon>
        <taxon>Pseudonocardiales</taxon>
        <taxon>Pseudonocardiaceae</taxon>
        <taxon>Amycolatopsis</taxon>
    </lineage>
</organism>
<dbReference type="OrthoDB" id="184858at2"/>
<dbReference type="SUPFAM" id="SSF53474">
    <property type="entry name" value="alpha/beta-Hydrolases"/>
    <property type="match status" value="1"/>
</dbReference>
<evidence type="ECO:0000256" key="2">
    <source>
        <dbReference type="SAM" id="Phobius"/>
    </source>
</evidence>
<keyword evidence="4" id="KW-1185">Reference proteome</keyword>
<accession>A0A8H9MD23</accession>
<dbReference type="InterPro" id="IPR050583">
    <property type="entry name" value="Mycobacterial_A85_antigen"/>
</dbReference>
<sequence length="455" mass="48315">MKLAVPGDPTIPADVARHVRELGPLESPLIWATFTAAAAVLVIAGARFRHRKRVRRRAVVAALCCVLLASVTALNSYVGYVRTVTDLARLLEHGGGPVRALGLALDDDKDRTPEDDPHRKGGRGVDVPVGPDSVTVEQVDLPDPPDAIPSGRTYVLLPPGYSDPANSDLRYPVVYLVHGYPYGGPEDWLRPGDAPTTLHLLYHDRALTPMIVVSVDLTAGQPSRDWEGLDVPGGPQLETYLTHTVVTQIDQRYRTIPDRAHRALGGMSGGAFAALNTGLHHTGQFSVLLLTLPYDELGDDADLLGGDPRLIAANTPRDYLATLTFAGPVAVLLTAGTGAPTDVATAQRIAAALHARGQTAVVHVEHGYNHTWHTARATLPYLLTFADQAFPHSGTPPPPSTSAGRRGGGSALGGLPTTPHVCVRERAAAVPAPYRPAVYSINSTSRAHQSSPETS</sequence>
<evidence type="ECO:0000313" key="4">
    <source>
        <dbReference type="Proteomes" id="UP000658656"/>
    </source>
</evidence>
<evidence type="ECO:0000256" key="1">
    <source>
        <dbReference type="SAM" id="MobiDB-lite"/>
    </source>
</evidence>
<evidence type="ECO:0000313" key="3">
    <source>
        <dbReference type="EMBL" id="GHF66727.1"/>
    </source>
</evidence>
<dbReference type="Proteomes" id="UP000658656">
    <property type="component" value="Unassembled WGS sequence"/>
</dbReference>
<reference evidence="3" key="2">
    <citation type="submission" date="2020-09" db="EMBL/GenBank/DDBJ databases">
        <authorList>
            <person name="Sun Q."/>
            <person name="Zhou Y."/>
        </authorList>
    </citation>
    <scope>NUCLEOTIDE SEQUENCE</scope>
    <source>
        <strain evidence="3">CGMCC 4.7679</strain>
    </source>
</reference>